<proteinExistence type="predicted"/>
<protein>
    <submittedName>
        <fullName evidence="3">Ribosome-associated heat shock protein Hsp15</fullName>
    </submittedName>
</protein>
<dbReference type="SMART" id="SM00363">
    <property type="entry name" value="S4"/>
    <property type="match status" value="1"/>
</dbReference>
<evidence type="ECO:0000313" key="3">
    <source>
        <dbReference type="EMBL" id="PVX53591.1"/>
    </source>
</evidence>
<dbReference type="Proteomes" id="UP000245870">
    <property type="component" value="Unassembled WGS sequence"/>
</dbReference>
<dbReference type="GO" id="GO:0003723">
    <property type="term" value="F:RNA binding"/>
    <property type="evidence" value="ECO:0007669"/>
    <property type="project" value="UniProtKB-KW"/>
</dbReference>
<keyword evidence="1" id="KW-0694">RNA-binding</keyword>
<evidence type="ECO:0000313" key="4">
    <source>
        <dbReference type="Proteomes" id="UP000245870"/>
    </source>
</evidence>
<evidence type="ECO:0000256" key="1">
    <source>
        <dbReference type="PROSITE-ProRule" id="PRU00182"/>
    </source>
</evidence>
<keyword evidence="4" id="KW-1185">Reference proteome</keyword>
<accession>A0A2U0U7G5</accession>
<dbReference type="Pfam" id="PF01479">
    <property type="entry name" value="S4"/>
    <property type="match status" value="1"/>
</dbReference>
<dbReference type="InterPro" id="IPR036986">
    <property type="entry name" value="S4_RNA-bd_sf"/>
</dbReference>
<organism evidence="3 4">
    <name type="scientific">Hallella colorans</name>
    <dbReference type="NCBI Taxonomy" id="1703337"/>
    <lineage>
        <taxon>Bacteria</taxon>
        <taxon>Pseudomonadati</taxon>
        <taxon>Bacteroidota</taxon>
        <taxon>Bacteroidia</taxon>
        <taxon>Bacteroidales</taxon>
        <taxon>Prevotellaceae</taxon>
        <taxon>Hallella</taxon>
    </lineage>
</organism>
<reference evidence="3 4" key="1">
    <citation type="submission" date="2018-05" db="EMBL/GenBank/DDBJ databases">
        <title>Genomic Encyclopedia of Type Strains, Phase IV (KMG-IV): sequencing the most valuable type-strain genomes for metagenomic binning, comparative biology and taxonomic classification.</title>
        <authorList>
            <person name="Goeker M."/>
        </authorList>
    </citation>
    <scope>NUCLEOTIDE SEQUENCE [LARGE SCALE GENOMIC DNA]</scope>
    <source>
        <strain evidence="3 4">DSM 100333</strain>
    </source>
</reference>
<dbReference type="SUPFAM" id="SSF55174">
    <property type="entry name" value="Alpha-L RNA-binding motif"/>
    <property type="match status" value="1"/>
</dbReference>
<feature type="domain" description="RNA-binding S4" evidence="2">
    <location>
        <begin position="45"/>
        <end position="102"/>
    </location>
</feature>
<comment type="caution">
    <text evidence="3">The sequence shown here is derived from an EMBL/GenBank/DDBJ whole genome shotgun (WGS) entry which is preliminary data.</text>
</comment>
<keyword evidence="3" id="KW-0346">Stress response</keyword>
<dbReference type="PROSITE" id="PS50889">
    <property type="entry name" value="S4"/>
    <property type="match status" value="1"/>
</dbReference>
<dbReference type="Gene3D" id="3.10.290.10">
    <property type="entry name" value="RNA-binding S4 domain"/>
    <property type="match status" value="1"/>
</dbReference>
<name>A0A2U0U7G5_9BACT</name>
<dbReference type="CDD" id="cd00165">
    <property type="entry name" value="S4"/>
    <property type="match status" value="1"/>
</dbReference>
<evidence type="ECO:0000259" key="2">
    <source>
        <dbReference type="SMART" id="SM00363"/>
    </source>
</evidence>
<gene>
    <name evidence="3" type="ORF">C7379_11016</name>
</gene>
<dbReference type="EMBL" id="QENY01000010">
    <property type="protein sequence ID" value="PVX53591.1"/>
    <property type="molecule type" value="Genomic_DNA"/>
</dbReference>
<sequence>MATTPRPFILLHLSIMSDNTKSENNANQSISVTNAKPLPKCGTSARIDKWLWAARIFKTRSVAVDAIKNNRVTVGDINVKPSRTIKVGEIINVKKPPITYSFKVLSCIEQRVGAKLVPQVYENITDPKQYELLEMSRISGFVDRARGTGRPTKKDRRALEAFVTPTMFGFDDDGWDDID</sequence>
<dbReference type="AlphaFoldDB" id="A0A2U0U7G5"/>
<dbReference type="InterPro" id="IPR002942">
    <property type="entry name" value="S4_RNA-bd"/>
</dbReference>